<dbReference type="RefSeq" id="WP_108233851.1">
    <property type="nucleotide sequence ID" value="NZ_QASO01000075.1"/>
</dbReference>
<evidence type="ECO:0008006" key="3">
    <source>
        <dbReference type="Google" id="ProtNLM"/>
    </source>
</evidence>
<dbReference type="InterPro" id="IPR024524">
    <property type="entry name" value="DUF3800"/>
</dbReference>
<reference evidence="1 2" key="1">
    <citation type="submission" date="2018-04" db="EMBL/GenBank/DDBJ databases">
        <title>Pseudomonas sp. nov., isolated from mangrove soil.</title>
        <authorList>
            <person name="Chen C."/>
        </authorList>
    </citation>
    <scope>NUCLEOTIDE SEQUENCE [LARGE SCALE GENOMIC DNA]</scope>
    <source>
        <strain evidence="1 2">JCM 14246</strain>
    </source>
</reference>
<organism evidence="1 2">
    <name type="scientific">Ectopseudomonas oleovorans</name>
    <name type="common">Pseudomonas oleovorans</name>
    <dbReference type="NCBI Taxonomy" id="301"/>
    <lineage>
        <taxon>Bacteria</taxon>
        <taxon>Pseudomonadati</taxon>
        <taxon>Pseudomonadota</taxon>
        <taxon>Gammaproteobacteria</taxon>
        <taxon>Pseudomonadales</taxon>
        <taxon>Pseudomonadaceae</taxon>
        <taxon>Ectopseudomonas</taxon>
    </lineage>
</organism>
<evidence type="ECO:0000313" key="1">
    <source>
        <dbReference type="EMBL" id="PTU78660.1"/>
    </source>
</evidence>
<protein>
    <recommendedName>
        <fullName evidence="3">DUF3800 domain-containing protein</fullName>
    </recommendedName>
</protein>
<comment type="caution">
    <text evidence="1">The sequence shown here is derived from an EMBL/GenBank/DDBJ whole genome shotgun (WGS) entry which is preliminary data.</text>
</comment>
<name>A0A2T5PLS0_ECTOL</name>
<dbReference type="Pfam" id="PF12686">
    <property type="entry name" value="DUF3800"/>
    <property type="match status" value="1"/>
</dbReference>
<gene>
    <name evidence="1" type="ORF">DBO86_12815</name>
</gene>
<dbReference type="EMBL" id="QASO01000075">
    <property type="protein sequence ID" value="PTU78660.1"/>
    <property type="molecule type" value="Genomic_DNA"/>
</dbReference>
<dbReference type="AlphaFoldDB" id="A0A2T5PLS0"/>
<dbReference type="Proteomes" id="UP000244052">
    <property type="component" value="Unassembled WGS sequence"/>
</dbReference>
<sequence>MECFHIDESGFTGFDLLNPEQRFQGAAAVAITHDEAARLIRMHFPKLQAPELKYHALARRPGYRQPLLSLQQAVLDQHKCVTYICDKRYLLLLMFMDYAVEPFYYERGMDFYQDGQNYALASLLYTVGPTLLGKEGFDVLLAAFQWAIKSKTPQALEALVKAVRELDWQQLPEALGPLALAAPECLSAIATPGVSTDAALVVLQSLISRMEVMASGPYRVEHDQSKNLLTYHELLQRYIDHQDEIEFRQTQIAGIRFPLKLFSVNQVDSKTSPAVQIADVMIGAAIEAANGLTGRRAPLLDPQAVMSLYAEDQFIHLLPSIDFDEQKRFREGTQAAEVIDYFAKHFGPNTF</sequence>
<evidence type="ECO:0000313" key="2">
    <source>
        <dbReference type="Proteomes" id="UP000244052"/>
    </source>
</evidence>
<proteinExistence type="predicted"/>
<accession>A0A2T5PLS0</accession>
<keyword evidence="2" id="KW-1185">Reference proteome</keyword>